<dbReference type="EMBL" id="CP092877">
    <property type="protein sequence ID" value="UYV78044.1"/>
    <property type="molecule type" value="Genomic_DNA"/>
</dbReference>
<dbReference type="Gene3D" id="1.10.10.1450">
    <property type="match status" value="1"/>
</dbReference>
<dbReference type="PANTHER" id="PTHR46599">
    <property type="entry name" value="PIGGYBAC TRANSPOSABLE ELEMENT-DERIVED PROTEIN 4"/>
    <property type="match status" value="1"/>
</dbReference>
<dbReference type="InterPro" id="IPR036397">
    <property type="entry name" value="RNaseH_sf"/>
</dbReference>
<accession>A0ABY6LA73</accession>
<name>A0ABY6LA73_9ARAC</name>
<organism evidence="2 3">
    <name type="scientific">Cordylochernes scorpioides</name>
    <dbReference type="NCBI Taxonomy" id="51811"/>
    <lineage>
        <taxon>Eukaryota</taxon>
        <taxon>Metazoa</taxon>
        <taxon>Ecdysozoa</taxon>
        <taxon>Arthropoda</taxon>
        <taxon>Chelicerata</taxon>
        <taxon>Arachnida</taxon>
        <taxon>Pseudoscorpiones</taxon>
        <taxon>Cheliferoidea</taxon>
        <taxon>Chernetidae</taxon>
        <taxon>Cordylochernes</taxon>
    </lineage>
</organism>
<gene>
    <name evidence="2" type="ORF">LAZ67_15003300</name>
</gene>
<feature type="domain" description="PiggyBac transposable element-derived protein" evidence="1">
    <location>
        <begin position="82"/>
        <end position="439"/>
    </location>
</feature>
<sequence length="932" mass="109581">MRDFLHYATNPESELEDTDSDCTIVYDYEESSGEDEEVPPPLKTPRSDYIWSDNSNYDPIIFSFDRSNSGLQVDTCRLEKELDFFEIFININFLEMIVVETNKYAKYLIDTIEFSKFSRMNRWVDTNYHELFVFLAICFLMTRNKKVSLKEYWSTNQLHFSPIFSELMSRDRFFLILSVLHFNDNKTQIPGDKLHKLKPVVDHMKSAYKNAFKPFQDVCIDESLVLFKGRLGFKQYIPSKRKRFGIKLFVLCDVETKYILDFIVYVGKGTEIEDSDMGVSSSVITTLLQPYMNKGHSLWVDNWYSSPTLFNFLHQRQTNACGTVRKNRKEMPRFGKKLKIGETEAKHTQNLLALKYKDKREVFMLSTMHKNEFANTNKRDKVTNLPIQKPSAVIDYNQKMGTVDQTDMLLSSIGCLRKSLKWYKKLFFHFIDTSLLNAYSLYLVNTGKRPSLAEFHINLIGQIIEKYHEARVQVHRGRPSTSEDRPLRLIERHFPSLVPPTEKKKNPTRYCRVCGANKKRKESRYMCKDCDVALCVVFWIVFDFYLLKKMDQRTCIKFCVKNEIKCADAFRMLTVAYEEATLDQSNVYRWYKMFSEGREDVNDEERAGRPSTSTTDEKINEVEKMILANRRITVREVAEDLNISIGSCHSIFINDLGMRRVAAKFVPKLLNCNQKQHCMNIANEMLDSVRDDPNLLQRVITGDEAWVYGYDVETKAQSSQWKLPHEPRPKKVPQVRSNVKVLLTVFFDCRGVVHHEFLPQGRTVNKEYYLQVMRNLRQAIRQKRPDLWKNKNWLLHHNNAPAHTSLLVRDFLAKNNTLMMPQQQYSPNLAPCDFFLFPKLKRPMKGRRYATLDEIKTASKEELKKIFKNDFLKCFEDWKNLRRCMGHLMEFRLCRSQARMKIEEEGEQFVDLTRKQRHLATEIGLGLPHPVM</sequence>
<evidence type="ECO:0000313" key="2">
    <source>
        <dbReference type="EMBL" id="UYV78044.1"/>
    </source>
</evidence>
<reference evidence="2 3" key="1">
    <citation type="submission" date="2022-01" db="EMBL/GenBank/DDBJ databases">
        <title>A chromosomal length assembly of Cordylochernes scorpioides.</title>
        <authorList>
            <person name="Zeh D."/>
            <person name="Zeh J."/>
        </authorList>
    </citation>
    <scope>NUCLEOTIDE SEQUENCE [LARGE SCALE GENOMIC DNA]</scope>
    <source>
        <strain evidence="2">IN4F17</strain>
        <tissue evidence="2">Whole Body</tissue>
    </source>
</reference>
<dbReference type="InterPro" id="IPR029526">
    <property type="entry name" value="PGBD"/>
</dbReference>
<keyword evidence="3" id="KW-1185">Reference proteome</keyword>
<dbReference type="Gene3D" id="3.30.420.10">
    <property type="entry name" value="Ribonuclease H-like superfamily/Ribonuclease H"/>
    <property type="match status" value="1"/>
</dbReference>
<proteinExistence type="predicted"/>
<dbReference type="Pfam" id="PF13843">
    <property type="entry name" value="DDE_Tnp_1_7"/>
    <property type="match status" value="1"/>
</dbReference>
<dbReference type="InterPro" id="IPR001888">
    <property type="entry name" value="Transposase_1"/>
</dbReference>
<dbReference type="Pfam" id="PF01359">
    <property type="entry name" value="Transposase_1"/>
    <property type="match status" value="1"/>
</dbReference>
<evidence type="ECO:0000313" key="3">
    <source>
        <dbReference type="Proteomes" id="UP001235939"/>
    </source>
</evidence>
<evidence type="ECO:0000259" key="1">
    <source>
        <dbReference type="Pfam" id="PF13843"/>
    </source>
</evidence>
<dbReference type="PANTHER" id="PTHR46599:SF3">
    <property type="entry name" value="PIGGYBAC TRANSPOSABLE ELEMENT-DERIVED PROTEIN 4"/>
    <property type="match status" value="1"/>
</dbReference>
<protein>
    <recommendedName>
        <fullName evidence="1">PiggyBac transposable element-derived protein domain-containing protein</fullName>
    </recommendedName>
</protein>
<dbReference type="Proteomes" id="UP001235939">
    <property type="component" value="Chromosome 15"/>
</dbReference>